<evidence type="ECO:0000256" key="4">
    <source>
        <dbReference type="ARBA" id="ARBA00022563"/>
    </source>
</evidence>
<dbReference type="InterPro" id="IPR012259">
    <property type="entry name" value="DHFR"/>
</dbReference>
<dbReference type="InterPro" id="IPR001796">
    <property type="entry name" value="DHFR_dom"/>
</dbReference>
<dbReference type="RefSeq" id="WP_093619779.1">
    <property type="nucleotide sequence ID" value="NZ_BOMT01000072.1"/>
</dbReference>
<dbReference type="EMBL" id="FONV01000013">
    <property type="protein sequence ID" value="SFF55877.1"/>
    <property type="molecule type" value="Genomic_DNA"/>
</dbReference>
<dbReference type="GO" id="GO:0004146">
    <property type="term" value="F:dihydrofolate reductase activity"/>
    <property type="evidence" value="ECO:0007669"/>
    <property type="project" value="UniProtKB-EC"/>
</dbReference>
<evidence type="ECO:0000256" key="6">
    <source>
        <dbReference type="ARBA" id="ARBA00023002"/>
    </source>
</evidence>
<evidence type="ECO:0000256" key="2">
    <source>
        <dbReference type="ARBA" id="ARBA00009539"/>
    </source>
</evidence>
<keyword evidence="4 7" id="KW-0554">One-carbon metabolism</keyword>
<dbReference type="PANTHER" id="PTHR48069">
    <property type="entry name" value="DIHYDROFOLATE REDUCTASE"/>
    <property type="match status" value="1"/>
</dbReference>
<dbReference type="EC" id="1.5.1.3" evidence="3 7"/>
<comment type="function">
    <text evidence="7">Key enzyme in folate metabolism. Catalyzes an essential reaction for de novo glycine and purine synthesis, and for DNA precursor synthesis.</text>
</comment>
<dbReference type="GO" id="GO:0046654">
    <property type="term" value="P:tetrahydrofolate biosynthetic process"/>
    <property type="evidence" value="ECO:0007669"/>
    <property type="project" value="UniProtKB-UniPathway"/>
</dbReference>
<evidence type="ECO:0000256" key="5">
    <source>
        <dbReference type="ARBA" id="ARBA00022857"/>
    </source>
</evidence>
<evidence type="ECO:0000256" key="7">
    <source>
        <dbReference type="PIRNR" id="PIRNR000194"/>
    </source>
</evidence>
<dbReference type="PANTHER" id="PTHR48069:SF3">
    <property type="entry name" value="DIHYDROFOLATE REDUCTASE"/>
    <property type="match status" value="1"/>
</dbReference>
<dbReference type="PROSITE" id="PS51330">
    <property type="entry name" value="DHFR_2"/>
    <property type="match status" value="1"/>
</dbReference>
<dbReference type="PROSITE" id="PS00075">
    <property type="entry name" value="DHFR_1"/>
    <property type="match status" value="1"/>
</dbReference>
<dbReference type="OrthoDB" id="9804315at2"/>
<dbReference type="Proteomes" id="UP000199645">
    <property type="component" value="Unassembled WGS sequence"/>
</dbReference>
<dbReference type="PRINTS" id="PR00070">
    <property type="entry name" value="DHFR"/>
</dbReference>
<gene>
    <name evidence="10" type="ORF">SAMN05421541_11388</name>
</gene>
<dbReference type="AlphaFoldDB" id="A0A1I2JRZ5"/>
<evidence type="ECO:0000256" key="1">
    <source>
        <dbReference type="ARBA" id="ARBA00004903"/>
    </source>
</evidence>
<dbReference type="Gene3D" id="3.40.430.10">
    <property type="entry name" value="Dihydrofolate Reductase, subunit A"/>
    <property type="match status" value="1"/>
</dbReference>
<evidence type="ECO:0000313" key="11">
    <source>
        <dbReference type="Proteomes" id="UP000199645"/>
    </source>
</evidence>
<dbReference type="GO" id="GO:0050661">
    <property type="term" value="F:NADP binding"/>
    <property type="evidence" value="ECO:0007669"/>
    <property type="project" value="InterPro"/>
</dbReference>
<protein>
    <recommendedName>
        <fullName evidence="3 7">Dihydrofolate reductase</fullName>
        <ecNumber evidence="3 7">1.5.1.3</ecNumber>
    </recommendedName>
</protein>
<dbReference type="GO" id="GO:0046452">
    <property type="term" value="P:dihydrofolate metabolic process"/>
    <property type="evidence" value="ECO:0007669"/>
    <property type="project" value="TreeGrafter"/>
</dbReference>
<evidence type="ECO:0000256" key="3">
    <source>
        <dbReference type="ARBA" id="ARBA00012856"/>
    </source>
</evidence>
<dbReference type="UniPathway" id="UPA00077">
    <property type="reaction ID" value="UER00158"/>
</dbReference>
<name>A0A1I2JRZ5_9ACTN</name>
<dbReference type="PIRSF" id="PIRSF000194">
    <property type="entry name" value="DHFR"/>
    <property type="match status" value="1"/>
</dbReference>
<evidence type="ECO:0000313" key="10">
    <source>
        <dbReference type="EMBL" id="SFF55877.1"/>
    </source>
</evidence>
<keyword evidence="11" id="KW-1185">Reference proteome</keyword>
<dbReference type="GO" id="GO:0005829">
    <property type="term" value="C:cytosol"/>
    <property type="evidence" value="ECO:0007669"/>
    <property type="project" value="TreeGrafter"/>
</dbReference>
<sequence>MTIHMIWAEARHRVIGAGNTIPWHVPGEQRTFKERTMGAAVVMGRATWESLPRRPLPGRENIVLTRSVGWAAPGASVAHSLDDVTLDDFWVMGGGDVYAAFLPRAGHIVRTRIELDVAGDVHAPDLGDDWVVTGSSGTITAENGVSYVIEDLRRRDPA</sequence>
<keyword evidence="5 7" id="KW-0521">NADP</keyword>
<comment type="similarity">
    <text evidence="2 7 8">Belongs to the dihydrofolate reductase family.</text>
</comment>
<dbReference type="InterPro" id="IPR017925">
    <property type="entry name" value="DHFR_CS"/>
</dbReference>
<dbReference type="GO" id="GO:0046655">
    <property type="term" value="P:folic acid metabolic process"/>
    <property type="evidence" value="ECO:0007669"/>
    <property type="project" value="TreeGrafter"/>
</dbReference>
<dbReference type="Pfam" id="PF00186">
    <property type="entry name" value="DHFR_1"/>
    <property type="match status" value="1"/>
</dbReference>
<dbReference type="STRING" id="35752.SAMN05421541_11388"/>
<organism evidence="10 11">
    <name type="scientific">Actinoplanes philippinensis</name>
    <dbReference type="NCBI Taxonomy" id="35752"/>
    <lineage>
        <taxon>Bacteria</taxon>
        <taxon>Bacillati</taxon>
        <taxon>Actinomycetota</taxon>
        <taxon>Actinomycetes</taxon>
        <taxon>Micromonosporales</taxon>
        <taxon>Micromonosporaceae</taxon>
        <taxon>Actinoplanes</taxon>
    </lineage>
</organism>
<evidence type="ECO:0000259" key="9">
    <source>
        <dbReference type="PROSITE" id="PS51330"/>
    </source>
</evidence>
<keyword evidence="6 7" id="KW-0560">Oxidoreductase</keyword>
<dbReference type="InterPro" id="IPR024072">
    <property type="entry name" value="DHFR-like_dom_sf"/>
</dbReference>
<feature type="domain" description="DHFR" evidence="9">
    <location>
        <begin position="2"/>
        <end position="154"/>
    </location>
</feature>
<evidence type="ECO:0000256" key="8">
    <source>
        <dbReference type="RuleBase" id="RU004474"/>
    </source>
</evidence>
<proteinExistence type="inferred from homology"/>
<dbReference type="SUPFAM" id="SSF53597">
    <property type="entry name" value="Dihydrofolate reductase-like"/>
    <property type="match status" value="1"/>
</dbReference>
<dbReference type="CDD" id="cd00209">
    <property type="entry name" value="DHFR"/>
    <property type="match status" value="1"/>
</dbReference>
<reference evidence="10 11" key="1">
    <citation type="submission" date="2016-10" db="EMBL/GenBank/DDBJ databases">
        <authorList>
            <person name="de Groot N.N."/>
        </authorList>
    </citation>
    <scope>NUCLEOTIDE SEQUENCE [LARGE SCALE GENOMIC DNA]</scope>
    <source>
        <strain evidence="10 11">DSM 43019</strain>
    </source>
</reference>
<comment type="catalytic activity">
    <reaction evidence="7">
        <text>(6S)-5,6,7,8-tetrahydrofolate + NADP(+) = 7,8-dihydrofolate + NADPH + H(+)</text>
        <dbReference type="Rhea" id="RHEA:15009"/>
        <dbReference type="ChEBI" id="CHEBI:15378"/>
        <dbReference type="ChEBI" id="CHEBI:57451"/>
        <dbReference type="ChEBI" id="CHEBI:57453"/>
        <dbReference type="ChEBI" id="CHEBI:57783"/>
        <dbReference type="ChEBI" id="CHEBI:58349"/>
        <dbReference type="EC" id="1.5.1.3"/>
    </reaction>
</comment>
<accession>A0A1I2JRZ5</accession>
<dbReference type="GO" id="GO:0006730">
    <property type="term" value="P:one-carbon metabolic process"/>
    <property type="evidence" value="ECO:0007669"/>
    <property type="project" value="UniProtKB-KW"/>
</dbReference>
<comment type="pathway">
    <text evidence="1 7">Cofactor biosynthesis; tetrahydrofolate biosynthesis; 5,6,7,8-tetrahydrofolate from 7,8-dihydrofolate: step 1/1.</text>
</comment>